<organism evidence="1 2">
    <name type="scientific">Aldrovandia affinis</name>
    <dbReference type="NCBI Taxonomy" id="143900"/>
    <lineage>
        <taxon>Eukaryota</taxon>
        <taxon>Metazoa</taxon>
        <taxon>Chordata</taxon>
        <taxon>Craniata</taxon>
        <taxon>Vertebrata</taxon>
        <taxon>Euteleostomi</taxon>
        <taxon>Actinopterygii</taxon>
        <taxon>Neopterygii</taxon>
        <taxon>Teleostei</taxon>
        <taxon>Notacanthiformes</taxon>
        <taxon>Halosauridae</taxon>
        <taxon>Aldrovandia</taxon>
    </lineage>
</organism>
<keyword evidence="2" id="KW-1185">Reference proteome</keyword>
<protein>
    <submittedName>
        <fullName evidence="1">Uncharacterized protein</fullName>
    </submittedName>
</protein>
<comment type="caution">
    <text evidence="1">The sequence shown here is derived from an EMBL/GenBank/DDBJ whole genome shotgun (WGS) entry which is preliminary data.</text>
</comment>
<proteinExistence type="predicted"/>
<evidence type="ECO:0000313" key="1">
    <source>
        <dbReference type="EMBL" id="KAJ8405090.1"/>
    </source>
</evidence>
<accession>A0AAD7WQB1</accession>
<gene>
    <name evidence="1" type="ORF">AAFF_G00330110</name>
</gene>
<dbReference type="EMBL" id="JAINUG010000050">
    <property type="protein sequence ID" value="KAJ8405090.1"/>
    <property type="molecule type" value="Genomic_DNA"/>
</dbReference>
<evidence type="ECO:0000313" key="2">
    <source>
        <dbReference type="Proteomes" id="UP001221898"/>
    </source>
</evidence>
<dbReference type="Proteomes" id="UP001221898">
    <property type="component" value="Unassembled WGS sequence"/>
</dbReference>
<dbReference type="AlphaFoldDB" id="A0AAD7WQB1"/>
<name>A0AAD7WQB1_9TELE</name>
<reference evidence="1" key="1">
    <citation type="journal article" date="2023" name="Science">
        <title>Genome structures resolve the early diversification of teleost fishes.</title>
        <authorList>
            <person name="Parey E."/>
            <person name="Louis A."/>
            <person name="Montfort J."/>
            <person name="Bouchez O."/>
            <person name="Roques C."/>
            <person name="Iampietro C."/>
            <person name="Lluch J."/>
            <person name="Castinel A."/>
            <person name="Donnadieu C."/>
            <person name="Desvignes T."/>
            <person name="Floi Bucao C."/>
            <person name="Jouanno E."/>
            <person name="Wen M."/>
            <person name="Mejri S."/>
            <person name="Dirks R."/>
            <person name="Jansen H."/>
            <person name="Henkel C."/>
            <person name="Chen W.J."/>
            <person name="Zahm M."/>
            <person name="Cabau C."/>
            <person name="Klopp C."/>
            <person name="Thompson A.W."/>
            <person name="Robinson-Rechavi M."/>
            <person name="Braasch I."/>
            <person name="Lecointre G."/>
            <person name="Bobe J."/>
            <person name="Postlethwait J.H."/>
            <person name="Berthelot C."/>
            <person name="Roest Crollius H."/>
            <person name="Guiguen Y."/>
        </authorList>
    </citation>
    <scope>NUCLEOTIDE SEQUENCE</scope>
    <source>
        <strain evidence="1">NC1722</strain>
    </source>
</reference>
<sequence>MAQKPKSRAKLPRPDRSNVLHTRLSKAEGEIELLKSQLTCEKASWDRRFVELQRKQQDLREQLASETFARARIFLKNEPDYDNEFGWTSDSSSLKHGKQHNRVLTDNTPKCGLIEECPSVCSTLPAGPAGRAPGSSPASLWENQHGLAALCGVPGRRAGLQPGGGAGAPPKWAERRGPWGTALLQMRGMQACVMSPQDQTGVPRLQTVPKSFCALFEPGHGAFVTFDKLLMVWE</sequence>